<evidence type="ECO:0000313" key="8">
    <source>
        <dbReference type="EMBL" id="CRK86545.1"/>
    </source>
</evidence>
<reference evidence="8 9" key="1">
    <citation type="submission" date="2015-04" db="EMBL/GenBank/DDBJ databases">
        <authorList>
            <person name="Syromyatnikov M.Y."/>
            <person name="Popov V.N."/>
        </authorList>
    </citation>
    <scope>NUCLEOTIDE SEQUENCE [LARGE SCALE GENOMIC DNA]</scope>
</reference>
<keyword evidence="9" id="KW-1185">Reference proteome</keyword>
<evidence type="ECO:0000259" key="7">
    <source>
        <dbReference type="PROSITE" id="PS51225"/>
    </source>
</evidence>
<organism evidence="8 9">
    <name type="scientific">Clunio marinus</name>
    <dbReference type="NCBI Taxonomy" id="568069"/>
    <lineage>
        <taxon>Eukaryota</taxon>
        <taxon>Metazoa</taxon>
        <taxon>Ecdysozoa</taxon>
        <taxon>Arthropoda</taxon>
        <taxon>Hexapoda</taxon>
        <taxon>Insecta</taxon>
        <taxon>Pterygota</taxon>
        <taxon>Neoptera</taxon>
        <taxon>Endopterygota</taxon>
        <taxon>Diptera</taxon>
        <taxon>Nematocera</taxon>
        <taxon>Chironomoidea</taxon>
        <taxon>Chironomidae</taxon>
        <taxon>Clunio</taxon>
    </lineage>
</organism>
<gene>
    <name evidence="8" type="ORF">CLUMA_CG000047</name>
</gene>
<dbReference type="EMBL" id="CVRI01000001">
    <property type="protein sequence ID" value="CRK86545.1"/>
    <property type="molecule type" value="Genomic_DNA"/>
</dbReference>
<comment type="subcellular location">
    <subcellularLocation>
        <location evidence="1">Membrane</location>
        <topology evidence="1">Multi-pass membrane protein</topology>
    </subcellularLocation>
</comment>
<dbReference type="AlphaFoldDB" id="A0A1J1HJX1"/>
<accession>A0A1J1HJX1</accession>
<evidence type="ECO:0000313" key="9">
    <source>
        <dbReference type="Proteomes" id="UP000183832"/>
    </source>
</evidence>
<evidence type="ECO:0000256" key="5">
    <source>
        <dbReference type="PROSITE-ProRule" id="PRU00581"/>
    </source>
</evidence>
<evidence type="ECO:0000256" key="6">
    <source>
        <dbReference type="SAM" id="Phobius"/>
    </source>
</evidence>
<dbReference type="PROSITE" id="PS51225">
    <property type="entry name" value="MARVEL"/>
    <property type="match status" value="1"/>
</dbReference>
<name>A0A1J1HJX1_9DIPT</name>
<protein>
    <submittedName>
        <fullName evidence="8">CLUMA_CG000047, isoform A</fullName>
    </submittedName>
</protein>
<dbReference type="OrthoDB" id="10044855at2759"/>
<keyword evidence="2 5" id="KW-0812">Transmembrane</keyword>
<feature type="transmembrane region" description="Helical" evidence="6">
    <location>
        <begin position="72"/>
        <end position="96"/>
    </location>
</feature>
<sequence length="182" mass="20579">MPTVIRMPKDQENRHGKNRNGFNIGCFRVCTCIHLGFLTSKSGMLKLFELLLGSCCETLLINFGMRELSTTAFHSFLTTVTACLSTTFTLCFCYTLSSKSFSLIRQSLFELLFNAMACFFYSSAACYMGFMSKLPSYRNILLFTMNNTNPALTCIYYMGTVLAVVYAIDTIVAYKYYRDSGD</sequence>
<feature type="domain" description="MARVEL" evidence="7">
    <location>
        <begin position="37"/>
        <end position="178"/>
    </location>
</feature>
<keyword evidence="4 5" id="KW-0472">Membrane</keyword>
<dbReference type="GO" id="GO:0016020">
    <property type="term" value="C:membrane"/>
    <property type="evidence" value="ECO:0007669"/>
    <property type="project" value="UniProtKB-SubCell"/>
</dbReference>
<feature type="transmembrane region" description="Helical" evidence="6">
    <location>
        <begin position="150"/>
        <end position="168"/>
    </location>
</feature>
<dbReference type="Proteomes" id="UP000183832">
    <property type="component" value="Unassembled WGS sequence"/>
</dbReference>
<keyword evidence="3 6" id="KW-1133">Transmembrane helix</keyword>
<evidence type="ECO:0000256" key="1">
    <source>
        <dbReference type="ARBA" id="ARBA00004141"/>
    </source>
</evidence>
<proteinExistence type="predicted"/>
<evidence type="ECO:0000256" key="3">
    <source>
        <dbReference type="ARBA" id="ARBA00022989"/>
    </source>
</evidence>
<feature type="transmembrane region" description="Helical" evidence="6">
    <location>
        <begin position="108"/>
        <end position="130"/>
    </location>
</feature>
<feature type="transmembrane region" description="Helical" evidence="6">
    <location>
        <begin position="21"/>
        <end position="40"/>
    </location>
</feature>
<evidence type="ECO:0000256" key="2">
    <source>
        <dbReference type="ARBA" id="ARBA00022692"/>
    </source>
</evidence>
<dbReference type="InterPro" id="IPR008253">
    <property type="entry name" value="Marvel"/>
</dbReference>
<evidence type="ECO:0000256" key="4">
    <source>
        <dbReference type="ARBA" id="ARBA00023136"/>
    </source>
</evidence>